<feature type="domain" description="Sialidase" evidence="1">
    <location>
        <begin position="46"/>
        <end position="323"/>
    </location>
</feature>
<organism evidence="2 3">
    <name type="scientific">Termitidicoccus mucosus</name>
    <dbReference type="NCBI Taxonomy" id="1184151"/>
    <lineage>
        <taxon>Bacteria</taxon>
        <taxon>Pseudomonadati</taxon>
        <taxon>Verrucomicrobiota</taxon>
        <taxon>Opitutia</taxon>
        <taxon>Opitutales</taxon>
        <taxon>Opitutaceae</taxon>
        <taxon>Termitidicoccus</taxon>
    </lineage>
</organism>
<accession>A0A178IBQ5</accession>
<dbReference type="SUPFAM" id="SSF50939">
    <property type="entry name" value="Sialidases"/>
    <property type="match status" value="1"/>
</dbReference>
<dbReference type="PANTHER" id="PTHR43752:SF2">
    <property type="entry name" value="BNR_ASP-BOX REPEAT FAMILY PROTEIN"/>
    <property type="match status" value="1"/>
</dbReference>
<sequence>MACAAPLLSAQAKSPVAAVLLSEFIEAAPQDPEVHASSITEVSPGVLLAAWFGGAMEADNDTQIWASRHTEAGWGKAFVVEQGLSEDGSKPEPVYNPSLYTHKDGRITVFYMVGPWKGSKRYCMKESLDGGATWSKENRVPKGLRGPCRAPTLRLSDGSLLFPTTGSGGVLCNWSDEEMTPDSWGKSALIADPEKMSAIQPTLMEKNDGAVLLFARTYAREIGVARSSDRGRTWGAIKGTGIYMANSGIDVLKLKDGRALLAYNKSDKPADPSKWGNRTPLTLAVSVDDGENWRDLFNLETDDIREGFAYPTLIQASDGLVHLTYTWGRKRIKHVVIDPEKL</sequence>
<dbReference type="InterPro" id="IPR011040">
    <property type="entry name" value="Sialidase"/>
</dbReference>
<evidence type="ECO:0000313" key="2">
    <source>
        <dbReference type="EMBL" id="OAM87410.1"/>
    </source>
</evidence>
<dbReference type="PANTHER" id="PTHR43752">
    <property type="entry name" value="BNR/ASP-BOX REPEAT FAMILY PROTEIN"/>
    <property type="match status" value="1"/>
</dbReference>
<dbReference type="CDD" id="cd15482">
    <property type="entry name" value="Sialidase_non-viral"/>
    <property type="match status" value="1"/>
</dbReference>
<dbReference type="InterPro" id="IPR036278">
    <property type="entry name" value="Sialidase_sf"/>
</dbReference>
<evidence type="ECO:0000313" key="3">
    <source>
        <dbReference type="Proteomes" id="UP000078486"/>
    </source>
</evidence>
<dbReference type="STRING" id="1184151.AW736_22850"/>
<gene>
    <name evidence="2" type="ORF">AW736_22850</name>
</gene>
<comment type="caution">
    <text evidence="2">The sequence shown here is derived from an EMBL/GenBank/DDBJ whole genome shotgun (WGS) entry which is preliminary data.</text>
</comment>
<dbReference type="Proteomes" id="UP000078486">
    <property type="component" value="Unassembled WGS sequence"/>
</dbReference>
<evidence type="ECO:0000259" key="1">
    <source>
        <dbReference type="Pfam" id="PF13088"/>
    </source>
</evidence>
<dbReference type="AlphaFoldDB" id="A0A178IBQ5"/>
<protein>
    <recommendedName>
        <fullName evidence="1">Sialidase domain-containing protein</fullName>
    </recommendedName>
</protein>
<dbReference type="Gene3D" id="2.120.10.10">
    <property type="match status" value="2"/>
</dbReference>
<reference evidence="2 3" key="1">
    <citation type="submission" date="2016-01" db="EMBL/GenBank/DDBJ databases">
        <title>High potential of lignocellulose degradation of a new Verrucomicrobia species.</title>
        <authorList>
            <person name="Wang Y."/>
            <person name="Shi Y."/>
            <person name="Qiu Z."/>
            <person name="Liu S."/>
            <person name="Yang H."/>
        </authorList>
    </citation>
    <scope>NUCLEOTIDE SEQUENCE [LARGE SCALE GENOMIC DNA]</scope>
    <source>
        <strain evidence="2 3">TSB47</strain>
    </source>
</reference>
<name>A0A178IBQ5_9BACT</name>
<dbReference type="EMBL" id="LRRQ01000171">
    <property type="protein sequence ID" value="OAM87410.1"/>
    <property type="molecule type" value="Genomic_DNA"/>
</dbReference>
<proteinExistence type="predicted"/>
<dbReference type="Pfam" id="PF13088">
    <property type="entry name" value="BNR_2"/>
    <property type="match status" value="1"/>
</dbReference>
<keyword evidence="3" id="KW-1185">Reference proteome</keyword>